<reference evidence="4 5" key="1">
    <citation type="submission" date="2020-08" db="EMBL/GenBank/DDBJ databases">
        <title>A Genomic Blueprint of the Chicken Gut Microbiome.</title>
        <authorList>
            <person name="Gilroy R."/>
            <person name="Ravi A."/>
            <person name="Getino M."/>
            <person name="Pursley I."/>
            <person name="Horton D.L."/>
            <person name="Alikhan N.-F."/>
            <person name="Baker D."/>
            <person name="Gharbi K."/>
            <person name="Hall N."/>
            <person name="Watson M."/>
            <person name="Adriaenssens E.M."/>
            <person name="Foster-Nyarko E."/>
            <person name="Jarju S."/>
            <person name="Secka A."/>
            <person name="Antonio M."/>
            <person name="Oren A."/>
            <person name="Chaudhuri R."/>
            <person name="La Ragione R.M."/>
            <person name="Hildebrand F."/>
            <person name="Pallen M.J."/>
        </authorList>
    </citation>
    <scope>NUCLEOTIDE SEQUENCE [LARGE SCALE GENOMIC DNA]</scope>
    <source>
        <strain evidence="4 5">Sa3CVN1</strain>
    </source>
</reference>
<feature type="domain" description="Glycosyltransferase 2-like" evidence="3">
    <location>
        <begin position="4"/>
        <end position="104"/>
    </location>
</feature>
<dbReference type="EMBL" id="JACSRA010000001">
    <property type="protein sequence ID" value="MBD7909853.1"/>
    <property type="molecule type" value="Genomic_DNA"/>
</dbReference>
<dbReference type="Gene3D" id="3.90.550.10">
    <property type="entry name" value="Spore Coat Polysaccharide Biosynthesis Protein SpsA, Chain A"/>
    <property type="match status" value="1"/>
</dbReference>
<dbReference type="Gene3D" id="1.25.40.10">
    <property type="entry name" value="Tetratricopeptide repeat domain"/>
    <property type="match status" value="2"/>
</dbReference>
<evidence type="ECO:0000256" key="1">
    <source>
        <dbReference type="PROSITE-ProRule" id="PRU00339"/>
    </source>
</evidence>
<evidence type="ECO:0000259" key="3">
    <source>
        <dbReference type="Pfam" id="PF00535"/>
    </source>
</evidence>
<name>A0ABR8PNU1_9CLOT</name>
<organism evidence="4 5">
    <name type="scientific">Clostridium cibarium</name>
    <dbReference type="NCBI Taxonomy" id="2762247"/>
    <lineage>
        <taxon>Bacteria</taxon>
        <taxon>Bacillati</taxon>
        <taxon>Bacillota</taxon>
        <taxon>Clostridia</taxon>
        <taxon>Eubacteriales</taxon>
        <taxon>Clostridiaceae</taxon>
        <taxon>Clostridium</taxon>
    </lineage>
</organism>
<dbReference type="SMART" id="SM00028">
    <property type="entry name" value="TPR"/>
    <property type="match status" value="3"/>
</dbReference>
<protein>
    <submittedName>
        <fullName evidence="4">Glycosyltransferase family 2 protein</fullName>
    </submittedName>
</protein>
<dbReference type="PANTHER" id="PTHR43630:SF2">
    <property type="entry name" value="GLYCOSYLTRANSFERASE"/>
    <property type="match status" value="1"/>
</dbReference>
<feature type="coiled-coil region" evidence="2">
    <location>
        <begin position="598"/>
        <end position="641"/>
    </location>
</feature>
<comment type="caution">
    <text evidence="4">The sequence shown here is derived from an EMBL/GenBank/DDBJ whole genome shotgun (WGS) entry which is preliminary data.</text>
</comment>
<dbReference type="SUPFAM" id="SSF48452">
    <property type="entry name" value="TPR-like"/>
    <property type="match status" value="2"/>
</dbReference>
<dbReference type="SUPFAM" id="SSF53448">
    <property type="entry name" value="Nucleotide-diphospho-sugar transferases"/>
    <property type="match status" value="1"/>
</dbReference>
<evidence type="ECO:0000313" key="4">
    <source>
        <dbReference type="EMBL" id="MBD7909853.1"/>
    </source>
</evidence>
<dbReference type="PROSITE" id="PS50005">
    <property type="entry name" value="TPR"/>
    <property type="match status" value="1"/>
</dbReference>
<dbReference type="PANTHER" id="PTHR43630">
    <property type="entry name" value="POLY-BETA-1,6-N-ACETYL-D-GLUCOSAMINE SYNTHASE"/>
    <property type="match status" value="1"/>
</dbReference>
<dbReference type="InterPro" id="IPR011990">
    <property type="entry name" value="TPR-like_helical_dom_sf"/>
</dbReference>
<dbReference type="InterPro" id="IPR029044">
    <property type="entry name" value="Nucleotide-diphossugar_trans"/>
</dbReference>
<sequence length="746" mass="87622">MKLSIAMIVKNEEKNLSKTLDALKALDGKIDYEIVIVDTGSEDSTIDIASKYTERVYEHPWTGNFAEMRNISFKYCEGEWILVLDADEVLETPEELISFFMDGRSEFFNSATVNIKNIISDKDKNYVMGSLFRLFKNISSFKFNGRIHEQPVLTEPLGNTKISFLHNGYSRDDYELVRYKNERNKKLLLEDLSKAKGNDKIYILFQLAQTYSMANDDANTMSAIREAYRMTTQRKDGKINLYVLHFYAKELFSKQIYNKAIKIAEEAIQNKTTNLDFYYILALGYSNLKNYDKAQSYFDKYLEIREKRKDGIIEDITMIESAFDRKDELLKERTICYYNNNEYKKVVETFNFIQDDKMKEVLKEIYIFSSLAMGDLSNFYNYYKNEKVEDRDIGNIISVIRRLDMEDINNFSKGIKEKLLDFDNRLKVYINSIYLNKNEDIVQNYNLIDFSSFYTWKSDLLIKLISKDKTKLQLISGLSKETVEAYISAIISDYDCLKILYEFSVDNFLATDIKKLNFVTIVEKTLILSKSIEDDRYKSLLERTRINKLNFLRKIYNKEILSSDAIHSILSKYDIFWIKNESLIKNASKDKLAYIKGLRELLKEFPEYKKIIENYQAELKLNDITKEMEQEKEKLFAIVEEYVNSNRTKEALEILASLDDLFMFDGKIYNYKGVIEYLLGENEKAILNLAIAYELLEDKFDSAYNIACVLESMKRIDEAKAYYDLAYEHCKDNNMKAEILNIIQNL</sequence>
<accession>A0ABR8PNU1</accession>
<keyword evidence="5" id="KW-1185">Reference proteome</keyword>
<feature type="repeat" description="TPR" evidence="1">
    <location>
        <begin position="275"/>
        <end position="308"/>
    </location>
</feature>
<gene>
    <name evidence="4" type="ORF">H9661_00665</name>
</gene>
<proteinExistence type="predicted"/>
<dbReference type="RefSeq" id="WP_191767456.1">
    <property type="nucleotide sequence ID" value="NZ_JACSRA010000001.1"/>
</dbReference>
<dbReference type="Pfam" id="PF00535">
    <property type="entry name" value="Glycos_transf_2"/>
    <property type="match status" value="1"/>
</dbReference>
<keyword evidence="2" id="KW-0175">Coiled coil</keyword>
<keyword evidence="1" id="KW-0802">TPR repeat</keyword>
<dbReference type="CDD" id="cd02511">
    <property type="entry name" value="Beta4Glucosyltransferase"/>
    <property type="match status" value="1"/>
</dbReference>
<dbReference type="Proteomes" id="UP000627781">
    <property type="component" value="Unassembled WGS sequence"/>
</dbReference>
<evidence type="ECO:0000256" key="2">
    <source>
        <dbReference type="SAM" id="Coils"/>
    </source>
</evidence>
<dbReference type="InterPro" id="IPR019734">
    <property type="entry name" value="TPR_rpt"/>
</dbReference>
<evidence type="ECO:0000313" key="5">
    <source>
        <dbReference type="Proteomes" id="UP000627781"/>
    </source>
</evidence>
<dbReference type="InterPro" id="IPR001173">
    <property type="entry name" value="Glyco_trans_2-like"/>
</dbReference>
<dbReference type="Pfam" id="PF13181">
    <property type="entry name" value="TPR_8"/>
    <property type="match status" value="2"/>
</dbReference>